<dbReference type="EMBL" id="GEEE01008640">
    <property type="protein sequence ID" value="JAP54585.1"/>
    <property type="molecule type" value="Transcribed_RNA"/>
</dbReference>
<name>A0A0X3PRL4_SCHSO</name>
<proteinExistence type="predicted"/>
<evidence type="ECO:0000313" key="2">
    <source>
        <dbReference type="EMBL" id="JAP54585.1"/>
    </source>
</evidence>
<reference evidence="2" key="1">
    <citation type="submission" date="2016-01" db="EMBL/GenBank/DDBJ databases">
        <title>Reference transcriptome for the parasite Schistocephalus solidus: insights into the molecular evolution of parasitism.</title>
        <authorList>
            <person name="Hebert F.O."/>
            <person name="Grambauer S."/>
            <person name="Barber I."/>
            <person name="Landry C.R."/>
            <person name="Aubin-Horth N."/>
        </authorList>
    </citation>
    <scope>NUCLEOTIDE SEQUENCE</scope>
</reference>
<feature type="compositionally biased region" description="Gly residues" evidence="1">
    <location>
        <begin position="110"/>
        <end position="123"/>
    </location>
</feature>
<evidence type="ECO:0000256" key="1">
    <source>
        <dbReference type="SAM" id="MobiDB-lite"/>
    </source>
</evidence>
<organism evidence="2">
    <name type="scientific">Schistocephalus solidus</name>
    <name type="common">Tapeworm</name>
    <dbReference type="NCBI Taxonomy" id="70667"/>
    <lineage>
        <taxon>Eukaryota</taxon>
        <taxon>Metazoa</taxon>
        <taxon>Spiralia</taxon>
        <taxon>Lophotrochozoa</taxon>
        <taxon>Platyhelminthes</taxon>
        <taxon>Cestoda</taxon>
        <taxon>Eucestoda</taxon>
        <taxon>Diphyllobothriidea</taxon>
        <taxon>Diphyllobothriidae</taxon>
        <taxon>Schistocephalus</taxon>
    </lineage>
</organism>
<protein>
    <submittedName>
        <fullName evidence="2">Uncharacterized protein</fullName>
    </submittedName>
</protein>
<sequence length="137" mass="14684">MVKRLAARSSIAPISRMGGGWWGRLLHPCTQTYSPAWSVWSWKHKRADAHRGRKGVLIAIAIRLGRTARHESITMVFARAGGLQGLGDYVRSRGDGLAKCAQTERERDGCWGGGGGTPGGGGQPALQTRTAPPPPPF</sequence>
<dbReference type="AlphaFoldDB" id="A0A0X3PRL4"/>
<feature type="region of interest" description="Disordered" evidence="1">
    <location>
        <begin position="103"/>
        <end position="137"/>
    </location>
</feature>
<accession>A0A0X3PRL4</accession>
<feature type="non-terminal residue" evidence="2">
    <location>
        <position position="137"/>
    </location>
</feature>
<gene>
    <name evidence="2" type="ORF">TR92373</name>
</gene>